<keyword evidence="3" id="KW-1003">Cell membrane</keyword>
<keyword evidence="4 7" id="KW-0812">Transmembrane</keyword>
<gene>
    <name evidence="9" type="ORF">F1C12_13255</name>
</gene>
<organism evidence="9 10">
    <name type="scientific">Leifsonia shinshuensis</name>
    <dbReference type="NCBI Taxonomy" id="150026"/>
    <lineage>
        <taxon>Bacteria</taxon>
        <taxon>Bacillati</taxon>
        <taxon>Actinomycetota</taxon>
        <taxon>Actinomycetes</taxon>
        <taxon>Micrococcales</taxon>
        <taxon>Microbacteriaceae</taxon>
        <taxon>Leifsonia</taxon>
    </lineage>
</organism>
<dbReference type="RefSeq" id="WP_185275429.1">
    <property type="nucleotide sequence ID" value="NZ_CP043641.1"/>
</dbReference>
<sequence>MTTATRTSAAPKRAPRRRALGIDRRPGFLTYGILIAIFVGGAYPLWWSFVAGSSDSTVLTSTWPPLLPGGQFWKNVGAVLDTVPFWQALGNSIIVSTVITVSVVAFSTLAGYAFAKLRFRGREGLLVFVIGTLAVPTQLGIIPLFMVMKQFGWTGTLGAVIVPTLVTAFGVFFMRQYLVDVIPEELIEAARVDGANMIRTFWHVGVPAARPAMAILGLFTFMTAWTDYLWPLLVASQNPTLQVALSQLQSAKYVDYSIVLAGAVLATIPLLILFVLAGKQLVSGIMAGAVKG</sequence>
<dbReference type="PANTHER" id="PTHR43744:SF12">
    <property type="entry name" value="ABC TRANSPORTER PERMEASE PROTEIN MG189-RELATED"/>
    <property type="match status" value="1"/>
</dbReference>
<protein>
    <submittedName>
        <fullName evidence="9">Carbohydrate ABC transporter permease</fullName>
    </submittedName>
</protein>
<evidence type="ECO:0000256" key="2">
    <source>
        <dbReference type="ARBA" id="ARBA00022448"/>
    </source>
</evidence>
<dbReference type="Pfam" id="PF00528">
    <property type="entry name" value="BPD_transp_1"/>
    <property type="match status" value="1"/>
</dbReference>
<feature type="transmembrane region" description="Helical" evidence="7">
    <location>
        <begin position="93"/>
        <end position="113"/>
    </location>
</feature>
<dbReference type="GO" id="GO:0005886">
    <property type="term" value="C:plasma membrane"/>
    <property type="evidence" value="ECO:0007669"/>
    <property type="project" value="UniProtKB-SubCell"/>
</dbReference>
<keyword evidence="2 7" id="KW-0813">Transport</keyword>
<evidence type="ECO:0000313" key="10">
    <source>
        <dbReference type="Proteomes" id="UP000515511"/>
    </source>
</evidence>
<reference evidence="10" key="1">
    <citation type="submission" date="2019-09" db="EMBL/GenBank/DDBJ databases">
        <title>Antimicrobial potential of Antarctic Bacteria.</title>
        <authorList>
            <person name="Benaud N."/>
            <person name="Edwards R.J."/>
            <person name="Ferrari B.C."/>
        </authorList>
    </citation>
    <scope>NUCLEOTIDE SEQUENCE [LARGE SCALE GENOMIC DNA]</scope>
    <source>
        <strain evidence="10">INR9</strain>
    </source>
</reference>
<dbReference type="Proteomes" id="UP000515511">
    <property type="component" value="Chromosome"/>
</dbReference>
<evidence type="ECO:0000256" key="6">
    <source>
        <dbReference type="ARBA" id="ARBA00023136"/>
    </source>
</evidence>
<evidence type="ECO:0000256" key="7">
    <source>
        <dbReference type="RuleBase" id="RU363032"/>
    </source>
</evidence>
<keyword evidence="5 7" id="KW-1133">Transmembrane helix</keyword>
<accession>A0A7G6YBY2</accession>
<dbReference type="SUPFAM" id="SSF161098">
    <property type="entry name" value="MetI-like"/>
    <property type="match status" value="1"/>
</dbReference>
<feature type="transmembrane region" description="Helical" evidence="7">
    <location>
        <begin position="26"/>
        <end position="46"/>
    </location>
</feature>
<dbReference type="InterPro" id="IPR035906">
    <property type="entry name" value="MetI-like_sf"/>
</dbReference>
<dbReference type="InterPro" id="IPR000515">
    <property type="entry name" value="MetI-like"/>
</dbReference>
<feature type="transmembrane region" description="Helical" evidence="7">
    <location>
        <begin position="125"/>
        <end position="145"/>
    </location>
</feature>
<dbReference type="EMBL" id="CP043641">
    <property type="protein sequence ID" value="QNE35997.1"/>
    <property type="molecule type" value="Genomic_DNA"/>
</dbReference>
<feature type="transmembrane region" description="Helical" evidence="7">
    <location>
        <begin position="253"/>
        <end position="276"/>
    </location>
</feature>
<dbReference type="AlphaFoldDB" id="A0A7G6YBY2"/>
<name>A0A7G6YBY2_9MICO</name>
<dbReference type="PANTHER" id="PTHR43744">
    <property type="entry name" value="ABC TRANSPORTER PERMEASE PROTEIN MG189-RELATED-RELATED"/>
    <property type="match status" value="1"/>
</dbReference>
<dbReference type="GO" id="GO:0055085">
    <property type="term" value="P:transmembrane transport"/>
    <property type="evidence" value="ECO:0007669"/>
    <property type="project" value="InterPro"/>
</dbReference>
<evidence type="ECO:0000313" key="9">
    <source>
        <dbReference type="EMBL" id="QNE35997.1"/>
    </source>
</evidence>
<comment type="similarity">
    <text evidence="7">Belongs to the binding-protein-dependent transport system permease family.</text>
</comment>
<dbReference type="Gene3D" id="1.10.3720.10">
    <property type="entry name" value="MetI-like"/>
    <property type="match status" value="1"/>
</dbReference>
<feature type="transmembrane region" description="Helical" evidence="7">
    <location>
        <begin position="212"/>
        <end position="233"/>
    </location>
</feature>
<evidence type="ECO:0000256" key="1">
    <source>
        <dbReference type="ARBA" id="ARBA00004651"/>
    </source>
</evidence>
<evidence type="ECO:0000256" key="4">
    <source>
        <dbReference type="ARBA" id="ARBA00022692"/>
    </source>
</evidence>
<dbReference type="KEGG" id="lse:F1C12_13255"/>
<dbReference type="CDD" id="cd06261">
    <property type="entry name" value="TM_PBP2"/>
    <property type="match status" value="1"/>
</dbReference>
<evidence type="ECO:0000256" key="5">
    <source>
        <dbReference type="ARBA" id="ARBA00022989"/>
    </source>
</evidence>
<comment type="subcellular location">
    <subcellularLocation>
        <location evidence="1 7">Cell membrane</location>
        <topology evidence="1 7">Multi-pass membrane protein</topology>
    </subcellularLocation>
</comment>
<dbReference type="PROSITE" id="PS50928">
    <property type="entry name" value="ABC_TM1"/>
    <property type="match status" value="1"/>
</dbReference>
<feature type="transmembrane region" description="Helical" evidence="7">
    <location>
        <begin position="151"/>
        <end position="173"/>
    </location>
</feature>
<evidence type="ECO:0000259" key="8">
    <source>
        <dbReference type="PROSITE" id="PS50928"/>
    </source>
</evidence>
<feature type="domain" description="ABC transmembrane type-1" evidence="8">
    <location>
        <begin position="89"/>
        <end position="277"/>
    </location>
</feature>
<evidence type="ECO:0000256" key="3">
    <source>
        <dbReference type="ARBA" id="ARBA00022475"/>
    </source>
</evidence>
<keyword evidence="6 7" id="KW-0472">Membrane</keyword>
<proteinExistence type="inferred from homology"/>